<evidence type="ECO:0000313" key="2">
    <source>
        <dbReference type="Proteomes" id="UP000228635"/>
    </source>
</evidence>
<sequence>MPSTPRKKIATPFQKAESLLKPFCVRCSIAVSGAAVTGHCAPDVTEKAEEIGREIARRGMICMTGATTGLPYWSAKGAKQEGGMVIGLSPASTELAHIKTYHLPVDYHDLIIYTGFEYSGRNLILTRSADAVIILCGRIGTLNEFTIAFEDKKPIGVLEGSGGTADMLKEILKESHRGSSHVVFSSDPKDLVEKVSAMAGDLKRKAEM</sequence>
<proteinExistence type="predicted"/>
<dbReference type="PANTHER" id="PTHR43393:SF3">
    <property type="entry name" value="LYSINE DECARBOXYLASE-LIKE PROTEIN"/>
    <property type="match status" value="1"/>
</dbReference>
<accession>A0A2M6WIX1</accession>
<dbReference type="Pfam" id="PF18306">
    <property type="entry name" value="LDcluster4"/>
    <property type="match status" value="1"/>
</dbReference>
<evidence type="ECO:0008006" key="3">
    <source>
        <dbReference type="Google" id="ProtNLM"/>
    </source>
</evidence>
<gene>
    <name evidence="1" type="ORF">COU08_01080</name>
</gene>
<dbReference type="Proteomes" id="UP000228635">
    <property type="component" value="Unassembled WGS sequence"/>
</dbReference>
<dbReference type="PANTHER" id="PTHR43393">
    <property type="entry name" value="CYTOKININ RIBOSIDE 5'-MONOPHOSPHATE PHOSPHORIBOHYDROLASE"/>
    <property type="match status" value="1"/>
</dbReference>
<dbReference type="InterPro" id="IPR052341">
    <property type="entry name" value="LOG_family_nucleotidases"/>
</dbReference>
<evidence type="ECO:0000313" key="1">
    <source>
        <dbReference type="EMBL" id="PIT92742.1"/>
    </source>
</evidence>
<organism evidence="1 2">
    <name type="scientific">Candidatus Harrisonbacteria bacterium CG10_big_fil_rev_8_21_14_0_10_42_17</name>
    <dbReference type="NCBI Taxonomy" id="1974584"/>
    <lineage>
        <taxon>Bacteria</taxon>
        <taxon>Candidatus Harrisoniibacteriota</taxon>
    </lineage>
</organism>
<dbReference type="EMBL" id="PFBA01000012">
    <property type="protein sequence ID" value="PIT92742.1"/>
    <property type="molecule type" value="Genomic_DNA"/>
</dbReference>
<dbReference type="GO" id="GO:0005829">
    <property type="term" value="C:cytosol"/>
    <property type="evidence" value="ECO:0007669"/>
    <property type="project" value="TreeGrafter"/>
</dbReference>
<comment type="caution">
    <text evidence="1">The sequence shown here is derived from an EMBL/GenBank/DDBJ whole genome shotgun (WGS) entry which is preliminary data.</text>
</comment>
<name>A0A2M6WIX1_9BACT</name>
<dbReference type="SUPFAM" id="SSF102405">
    <property type="entry name" value="MCP/YpsA-like"/>
    <property type="match status" value="1"/>
</dbReference>
<reference evidence="2" key="1">
    <citation type="submission" date="2017-09" db="EMBL/GenBank/DDBJ databases">
        <title>Depth-based differentiation of microbial function through sediment-hosted aquifers and enrichment of novel symbionts in the deep terrestrial subsurface.</title>
        <authorList>
            <person name="Probst A.J."/>
            <person name="Ladd B."/>
            <person name="Jarett J.K."/>
            <person name="Geller-Mcgrath D.E."/>
            <person name="Sieber C.M.K."/>
            <person name="Emerson J.B."/>
            <person name="Anantharaman K."/>
            <person name="Thomas B.C."/>
            <person name="Malmstrom R."/>
            <person name="Stieglmeier M."/>
            <person name="Klingl A."/>
            <person name="Woyke T."/>
            <person name="Ryan C.M."/>
            <person name="Banfield J.F."/>
        </authorList>
    </citation>
    <scope>NUCLEOTIDE SEQUENCE [LARGE SCALE GENOMIC DNA]</scope>
</reference>
<dbReference type="AlphaFoldDB" id="A0A2M6WIX1"/>
<protein>
    <recommendedName>
        <fullName evidence="3">Protein containing YHS domain protein</fullName>
    </recommendedName>
</protein>
<dbReference type="InterPro" id="IPR041164">
    <property type="entry name" value="LDcluster4"/>
</dbReference>
<dbReference type="Gene3D" id="3.40.50.450">
    <property type="match status" value="1"/>
</dbReference>